<feature type="transmembrane region" description="Helical" evidence="1">
    <location>
        <begin position="72"/>
        <end position="89"/>
    </location>
</feature>
<accession>A0A510JB85</accession>
<gene>
    <name evidence="2" type="primary">ltrA</name>
    <name evidence="2" type="ORF">JCM16774_1486</name>
</gene>
<protein>
    <submittedName>
        <fullName evidence="2">Low temperature requirement protein LtrA</fullName>
    </submittedName>
</protein>
<feature type="transmembrane region" description="Helical" evidence="1">
    <location>
        <begin position="254"/>
        <end position="277"/>
    </location>
</feature>
<reference evidence="2 3" key="1">
    <citation type="submission" date="2019-07" db="EMBL/GenBank/DDBJ databases">
        <title>Complete Genome Sequence of Leptotrichia goodfellowii Strain JCM 16774.</title>
        <authorList>
            <person name="Watanabe S."/>
            <person name="Cui L."/>
        </authorList>
    </citation>
    <scope>NUCLEOTIDE SEQUENCE [LARGE SCALE GENOMIC DNA]</scope>
    <source>
        <strain evidence="2 3">JCM16774</strain>
    </source>
</reference>
<feature type="transmembrane region" description="Helical" evidence="1">
    <location>
        <begin position="321"/>
        <end position="338"/>
    </location>
</feature>
<proteinExistence type="predicted"/>
<dbReference type="AlphaFoldDB" id="A0A510JB85"/>
<evidence type="ECO:0000256" key="1">
    <source>
        <dbReference type="SAM" id="Phobius"/>
    </source>
</evidence>
<evidence type="ECO:0000313" key="3">
    <source>
        <dbReference type="Proteomes" id="UP000321606"/>
    </source>
</evidence>
<evidence type="ECO:0000313" key="2">
    <source>
        <dbReference type="EMBL" id="BBM36542.1"/>
    </source>
</evidence>
<keyword evidence="1" id="KW-0812">Transmembrane</keyword>
<dbReference type="RefSeq" id="WP_026737808.1">
    <property type="nucleotide sequence ID" value="NZ_AP019822.1"/>
</dbReference>
<feature type="transmembrane region" description="Helical" evidence="1">
    <location>
        <begin position="197"/>
        <end position="216"/>
    </location>
</feature>
<feature type="transmembrane region" description="Helical" evidence="1">
    <location>
        <begin position="133"/>
        <end position="153"/>
    </location>
</feature>
<feature type="transmembrane region" description="Helical" evidence="1">
    <location>
        <begin position="43"/>
        <end position="60"/>
    </location>
</feature>
<dbReference type="Pfam" id="PF06772">
    <property type="entry name" value="LtrA"/>
    <property type="match status" value="1"/>
</dbReference>
<dbReference type="EMBL" id="AP019822">
    <property type="protein sequence ID" value="BBM36542.1"/>
    <property type="molecule type" value="Genomic_DNA"/>
</dbReference>
<dbReference type="OrthoDB" id="90944at2"/>
<feature type="transmembrane region" description="Helical" evidence="1">
    <location>
        <begin position="289"/>
        <end position="309"/>
    </location>
</feature>
<organism evidence="2 3">
    <name type="scientific">Pseudoleptotrichia goodfellowii</name>
    <dbReference type="NCBI Taxonomy" id="157692"/>
    <lineage>
        <taxon>Bacteria</taxon>
        <taxon>Fusobacteriati</taxon>
        <taxon>Fusobacteriota</taxon>
        <taxon>Fusobacteriia</taxon>
        <taxon>Fusobacteriales</taxon>
        <taxon>Leptotrichiaceae</taxon>
        <taxon>Pseudoleptotrichia</taxon>
    </lineage>
</organism>
<keyword evidence="1" id="KW-1133">Transmembrane helix</keyword>
<dbReference type="InterPro" id="IPR010640">
    <property type="entry name" value="Low_temperature_requirement_A"/>
</dbReference>
<dbReference type="KEGG" id="lgo:JCM16774_1486"/>
<feature type="transmembrane region" description="Helical" evidence="1">
    <location>
        <begin position="222"/>
        <end position="242"/>
    </location>
</feature>
<name>A0A510JB85_9FUSO</name>
<feature type="transmembrane region" description="Helical" evidence="1">
    <location>
        <begin position="159"/>
        <end position="176"/>
    </location>
</feature>
<dbReference type="STRING" id="714315.GCA_000516535_01493"/>
<feature type="transmembrane region" description="Helical" evidence="1">
    <location>
        <begin position="101"/>
        <end position="121"/>
    </location>
</feature>
<dbReference type="PANTHER" id="PTHR36840:SF1">
    <property type="entry name" value="BLL5714 PROTEIN"/>
    <property type="match status" value="1"/>
</dbReference>
<dbReference type="Proteomes" id="UP000321606">
    <property type="component" value="Chromosome"/>
</dbReference>
<sequence>MSKILPKKVSMAELFYDLIYVLEVQKVTGVIHHLHHGQISIDTYLKFAFACLVILLLWFNQTIYINKYGTNSYYDIIGMFLHMFGAVYISNNISLDWKEVFVPFNVTAILMSLVIIAEYYLKSREYEKIPYEIKSQILILSLEIAALLLAFVTGPKYRMILAATAYLAAMFFPMYVMPRNDEEVTLNFPHLVERVSLITIIIFGEMVVGLAGVFALGKPSDILPLVSFVAAVLLFGTYVLQIEKMIEHHQKKRGFVLVYSHIGIFMGLSTITTSFGFALNPEVDWKFLIIFRLFGLLVYFVSMFSISVYNKENYRLKIKDVVAYLIFFIIGSLITGFSNKENIFLFNFGMFVMTFMIFGYMFNVVRKRR</sequence>
<keyword evidence="1" id="KW-0472">Membrane</keyword>
<feature type="transmembrane region" description="Helical" evidence="1">
    <location>
        <begin position="344"/>
        <end position="365"/>
    </location>
</feature>
<dbReference type="PANTHER" id="PTHR36840">
    <property type="entry name" value="BLL5714 PROTEIN"/>
    <property type="match status" value="1"/>
</dbReference>